<dbReference type="OrthoDB" id="297496at2759"/>
<evidence type="ECO:0000313" key="2">
    <source>
        <dbReference type="EMBL" id="VDM93591.1"/>
    </source>
</evidence>
<dbReference type="AlphaFoldDB" id="A0A182EP44"/>
<reference evidence="2 3" key="2">
    <citation type="submission" date="2018-08" db="EMBL/GenBank/DDBJ databases">
        <authorList>
            <person name="Laetsch R D."/>
            <person name="Stevens L."/>
            <person name="Kumar S."/>
            <person name="Blaxter L. M."/>
        </authorList>
    </citation>
    <scope>NUCLEOTIDE SEQUENCE [LARGE SCALE GENOMIC DNA]</scope>
</reference>
<feature type="region of interest" description="Disordered" evidence="1">
    <location>
        <begin position="56"/>
        <end position="75"/>
    </location>
</feature>
<name>A0A182EP44_ONCOC</name>
<keyword evidence="3" id="KW-1185">Reference proteome</keyword>
<proteinExistence type="predicted"/>
<sequence>MFQDILKIACYVWIELKSDNNSEDESIRSSISGTATAQVHIRESASLRRGLFKKREKTQLSNTDDSDLDSSPSTPKNLQVTDEINIASLSASPLLPFSVVFTFVYFKVCCAYCRWEKNRRRTCRSAISFRYHPNAPVNARRVPPSRYGQRHTGIRRHGSLTRMHGIRKKNTFSDTKSVRSVKSVNNKSDTTSLPGRKNFISHNIRTTRDNNQKLSLGLPVRNHSNEVPVRGSSLRINDEFRKKHGSSLSPRPATERPYVYSRGGISVRHQNDAKSRGAFVELKTYAGGTVGTSTNLHPNITGHVSVPQL</sequence>
<protein>
    <submittedName>
        <fullName evidence="4">Homeobox protein 2-like</fullName>
    </submittedName>
</protein>
<dbReference type="STRING" id="42157.A0A182EP44"/>
<organism evidence="4">
    <name type="scientific">Onchocerca ochengi</name>
    <name type="common">Filarial nematode worm</name>
    <dbReference type="NCBI Taxonomy" id="42157"/>
    <lineage>
        <taxon>Eukaryota</taxon>
        <taxon>Metazoa</taxon>
        <taxon>Ecdysozoa</taxon>
        <taxon>Nematoda</taxon>
        <taxon>Chromadorea</taxon>
        <taxon>Rhabditida</taxon>
        <taxon>Spirurina</taxon>
        <taxon>Spiruromorpha</taxon>
        <taxon>Filarioidea</taxon>
        <taxon>Onchocercidae</taxon>
        <taxon>Onchocerca</taxon>
    </lineage>
</organism>
<reference evidence="4" key="1">
    <citation type="submission" date="2016-06" db="UniProtKB">
        <authorList>
            <consortium name="WormBaseParasite"/>
        </authorList>
    </citation>
    <scope>IDENTIFICATION</scope>
</reference>
<dbReference type="Proteomes" id="UP000271087">
    <property type="component" value="Unassembled WGS sequence"/>
</dbReference>
<evidence type="ECO:0000313" key="3">
    <source>
        <dbReference type="Proteomes" id="UP000271087"/>
    </source>
</evidence>
<gene>
    <name evidence="2" type="ORF">NOO_LOCUS9901</name>
</gene>
<evidence type="ECO:0000256" key="1">
    <source>
        <dbReference type="SAM" id="MobiDB-lite"/>
    </source>
</evidence>
<dbReference type="WBParaSite" id="nOo.2.0.1.t09901-RA">
    <property type="protein sequence ID" value="nOo.2.0.1.t09901-RA"/>
    <property type="gene ID" value="nOo.2.0.1.g09901"/>
</dbReference>
<accession>A0A182EP44</accession>
<evidence type="ECO:0000313" key="4">
    <source>
        <dbReference type="WBParaSite" id="nOo.2.0.1.t09901-RA"/>
    </source>
</evidence>
<dbReference type="EMBL" id="UYRW01005188">
    <property type="protein sequence ID" value="VDM93591.1"/>
    <property type="molecule type" value="Genomic_DNA"/>
</dbReference>